<accession>A0A0E9W2Q9</accession>
<dbReference type="EMBL" id="GBXM01023888">
    <property type="protein sequence ID" value="JAH84689.1"/>
    <property type="molecule type" value="Transcribed_RNA"/>
</dbReference>
<name>A0A0E9W2Q9_ANGAN</name>
<organism evidence="1">
    <name type="scientific">Anguilla anguilla</name>
    <name type="common">European freshwater eel</name>
    <name type="synonym">Muraena anguilla</name>
    <dbReference type="NCBI Taxonomy" id="7936"/>
    <lineage>
        <taxon>Eukaryota</taxon>
        <taxon>Metazoa</taxon>
        <taxon>Chordata</taxon>
        <taxon>Craniata</taxon>
        <taxon>Vertebrata</taxon>
        <taxon>Euteleostomi</taxon>
        <taxon>Actinopterygii</taxon>
        <taxon>Neopterygii</taxon>
        <taxon>Teleostei</taxon>
        <taxon>Anguilliformes</taxon>
        <taxon>Anguillidae</taxon>
        <taxon>Anguilla</taxon>
    </lineage>
</organism>
<reference evidence="1" key="1">
    <citation type="submission" date="2014-11" db="EMBL/GenBank/DDBJ databases">
        <authorList>
            <person name="Amaro Gonzalez C."/>
        </authorList>
    </citation>
    <scope>NUCLEOTIDE SEQUENCE</scope>
</reference>
<dbReference type="AlphaFoldDB" id="A0A0E9W2Q9"/>
<evidence type="ECO:0000313" key="1">
    <source>
        <dbReference type="EMBL" id="JAH84689.1"/>
    </source>
</evidence>
<reference evidence="1" key="2">
    <citation type="journal article" date="2015" name="Fish Shellfish Immunol.">
        <title>Early steps in the European eel (Anguilla anguilla)-Vibrio vulnificus interaction in the gills: Role of the RtxA13 toxin.</title>
        <authorList>
            <person name="Callol A."/>
            <person name="Pajuelo D."/>
            <person name="Ebbesson L."/>
            <person name="Teles M."/>
            <person name="MacKenzie S."/>
            <person name="Amaro C."/>
        </authorList>
    </citation>
    <scope>NUCLEOTIDE SEQUENCE</scope>
</reference>
<sequence>MFETALFFSQLLYNKPKYIQESTTVKHHWFSSSMGMVKVG</sequence>
<protein>
    <submittedName>
        <fullName evidence="1">Uncharacterized protein</fullName>
    </submittedName>
</protein>
<proteinExistence type="predicted"/>